<sequence>MADNTGNDVGTDTNDFAGNLPRRLPLGRTENFWLGIANEKSILETAHILQSLGDFSVEVEQNVREAEAEERRRELKRRVSVKEFFSSSLKKVFETLDIILDWLERSAKNAKDEKKKSNDKTQPRLHGDRTDAAKTKDNVDGKQPNTDEYQKKEGVLRGLYHITELGSYAYFVSLLELVSKSLDLPENLYTAKREHIKECLKEVEENKQKLFELVKTACDIMQEITRDDKFNHRKADAFNSTVRQANVIVESCKDLLSDAEETIDELMKIMSTMKTVSRLIRFAGFGVTIYMLYQISPSTSTVDSLASYIPQAVLTLIWELVGNFSLKHIGFAASCAVAGYAWLSLFPSRAYAFRDDLEDLKLKHKRLTHALRGLEKRLEAATEYVH</sequence>
<dbReference type="EMBL" id="CACRXK020018427">
    <property type="protein sequence ID" value="CAB4032462.1"/>
    <property type="molecule type" value="Genomic_DNA"/>
</dbReference>
<reference evidence="3" key="1">
    <citation type="submission" date="2020-04" db="EMBL/GenBank/DDBJ databases">
        <authorList>
            <person name="Alioto T."/>
            <person name="Alioto T."/>
            <person name="Gomez Garrido J."/>
        </authorList>
    </citation>
    <scope>NUCLEOTIDE SEQUENCE</scope>
    <source>
        <strain evidence="3">A484AB</strain>
    </source>
</reference>
<evidence type="ECO:0000256" key="1">
    <source>
        <dbReference type="SAM" id="Coils"/>
    </source>
</evidence>
<evidence type="ECO:0000313" key="3">
    <source>
        <dbReference type="EMBL" id="CAB4032462.1"/>
    </source>
</evidence>
<protein>
    <submittedName>
        <fullName evidence="3">Uncharacterized protein</fullName>
    </submittedName>
</protein>
<accession>A0A6S7L217</accession>
<dbReference type="OrthoDB" id="5988947at2759"/>
<dbReference type="AlphaFoldDB" id="A0A6S7L217"/>
<evidence type="ECO:0000256" key="2">
    <source>
        <dbReference type="SAM" id="MobiDB-lite"/>
    </source>
</evidence>
<dbReference type="Proteomes" id="UP001152795">
    <property type="component" value="Unassembled WGS sequence"/>
</dbReference>
<feature type="coiled-coil region" evidence="1">
    <location>
        <begin position="357"/>
        <end position="384"/>
    </location>
</feature>
<keyword evidence="1" id="KW-0175">Coiled coil</keyword>
<comment type="caution">
    <text evidence="3">The sequence shown here is derived from an EMBL/GenBank/DDBJ whole genome shotgun (WGS) entry which is preliminary data.</text>
</comment>
<feature type="compositionally biased region" description="Basic and acidic residues" evidence="2">
    <location>
        <begin position="110"/>
        <end position="140"/>
    </location>
</feature>
<organism evidence="3 4">
    <name type="scientific">Paramuricea clavata</name>
    <name type="common">Red gorgonian</name>
    <name type="synonym">Violescent sea-whip</name>
    <dbReference type="NCBI Taxonomy" id="317549"/>
    <lineage>
        <taxon>Eukaryota</taxon>
        <taxon>Metazoa</taxon>
        <taxon>Cnidaria</taxon>
        <taxon>Anthozoa</taxon>
        <taxon>Octocorallia</taxon>
        <taxon>Malacalcyonacea</taxon>
        <taxon>Plexauridae</taxon>
        <taxon>Paramuricea</taxon>
    </lineage>
</organism>
<name>A0A6S7L217_PARCT</name>
<gene>
    <name evidence="3" type="ORF">PACLA_8A089130</name>
</gene>
<proteinExistence type="predicted"/>
<keyword evidence="4" id="KW-1185">Reference proteome</keyword>
<feature type="region of interest" description="Disordered" evidence="2">
    <location>
        <begin position="110"/>
        <end position="148"/>
    </location>
</feature>
<evidence type="ECO:0000313" key="4">
    <source>
        <dbReference type="Proteomes" id="UP001152795"/>
    </source>
</evidence>